<accession>A0A1H9SGW1</accession>
<sequence>MAPHMENVQTIGQIKDRLSREEIVILLIKSENCSVCDAIENQIKDGAIKDNSVPVIKAKLEDAPEISGEFLTFTSPTILLFINNKEHWRASRFIPFDDLNKHIDFWKT</sequence>
<dbReference type="CDD" id="cd02947">
    <property type="entry name" value="TRX_family"/>
    <property type="match status" value="1"/>
</dbReference>
<keyword evidence="2" id="KW-1185">Reference proteome</keyword>
<dbReference type="RefSeq" id="WP_093049076.1">
    <property type="nucleotide sequence ID" value="NZ_FOGT01000004.1"/>
</dbReference>
<dbReference type="OrthoDB" id="411356at2"/>
<dbReference type="Proteomes" id="UP000198571">
    <property type="component" value="Unassembled WGS sequence"/>
</dbReference>
<dbReference type="AlphaFoldDB" id="A0A1H9SGW1"/>
<evidence type="ECO:0000313" key="1">
    <source>
        <dbReference type="EMBL" id="SER84191.1"/>
    </source>
</evidence>
<dbReference type="InterPro" id="IPR036249">
    <property type="entry name" value="Thioredoxin-like_sf"/>
</dbReference>
<dbReference type="Gene3D" id="3.40.30.10">
    <property type="entry name" value="Glutaredoxin"/>
    <property type="match status" value="1"/>
</dbReference>
<dbReference type="SUPFAM" id="SSF52833">
    <property type="entry name" value="Thioredoxin-like"/>
    <property type="match status" value="1"/>
</dbReference>
<proteinExistence type="predicted"/>
<organism evidence="1 2">
    <name type="scientific">Salipaludibacillus aurantiacus</name>
    <dbReference type="NCBI Taxonomy" id="1601833"/>
    <lineage>
        <taxon>Bacteria</taxon>
        <taxon>Bacillati</taxon>
        <taxon>Bacillota</taxon>
        <taxon>Bacilli</taxon>
        <taxon>Bacillales</taxon>
        <taxon>Bacillaceae</taxon>
    </lineage>
</organism>
<dbReference type="EMBL" id="FOGT01000004">
    <property type="protein sequence ID" value="SER84191.1"/>
    <property type="molecule type" value="Genomic_DNA"/>
</dbReference>
<evidence type="ECO:0000313" key="2">
    <source>
        <dbReference type="Proteomes" id="UP000198571"/>
    </source>
</evidence>
<name>A0A1H9SGW1_9BACI</name>
<dbReference type="STRING" id="1601833.SAMN05518684_104214"/>
<evidence type="ECO:0008006" key="3">
    <source>
        <dbReference type="Google" id="ProtNLM"/>
    </source>
</evidence>
<gene>
    <name evidence="1" type="ORF">SAMN05518684_104214</name>
</gene>
<protein>
    <recommendedName>
        <fullName evidence="3">Thioredoxin</fullName>
    </recommendedName>
</protein>
<reference evidence="2" key="1">
    <citation type="submission" date="2016-10" db="EMBL/GenBank/DDBJ databases">
        <authorList>
            <person name="Varghese N."/>
            <person name="Submissions S."/>
        </authorList>
    </citation>
    <scope>NUCLEOTIDE SEQUENCE [LARGE SCALE GENOMIC DNA]</scope>
    <source>
        <strain evidence="2">S9</strain>
    </source>
</reference>